<dbReference type="PANTHER" id="PTHR22894">
    <property type="entry name" value="RING-TYPE DOMAIN-CONTAINING PROTEIN"/>
    <property type="match status" value="1"/>
</dbReference>
<dbReference type="InterPro" id="IPR018957">
    <property type="entry name" value="Znf_C3HC4_RING-type"/>
</dbReference>
<dbReference type="SMART" id="SM00184">
    <property type="entry name" value="RING"/>
    <property type="match status" value="1"/>
</dbReference>
<keyword evidence="7 12" id="KW-1133">Transmembrane helix</keyword>
<dbReference type="PROSITE" id="PS50089">
    <property type="entry name" value="ZF_RING_2"/>
    <property type="match status" value="1"/>
</dbReference>
<keyword evidence="6" id="KW-0862">Zinc</keyword>
<dbReference type="CDD" id="cd16553">
    <property type="entry name" value="RING-HC_RNF170"/>
    <property type="match status" value="1"/>
</dbReference>
<dbReference type="Pfam" id="PF06803">
    <property type="entry name" value="DUF1232"/>
    <property type="match status" value="1"/>
</dbReference>
<organism evidence="14 15">
    <name type="scientific">Actinia tenebrosa</name>
    <name type="common">Australian red waratah sea anemone</name>
    <dbReference type="NCBI Taxonomy" id="6105"/>
    <lineage>
        <taxon>Eukaryota</taxon>
        <taxon>Metazoa</taxon>
        <taxon>Cnidaria</taxon>
        <taxon>Anthozoa</taxon>
        <taxon>Hexacorallia</taxon>
        <taxon>Actiniaria</taxon>
        <taxon>Actiniidae</taxon>
        <taxon>Actinia</taxon>
    </lineage>
</organism>
<protein>
    <recommendedName>
        <fullName evidence="2">E3 ubiquitin-protein ligase RNF170</fullName>
    </recommendedName>
    <alternativeName>
        <fullName evidence="10">RING finger protein 170</fullName>
    </alternativeName>
    <alternativeName>
        <fullName evidence="9">RING-type E3 ubiquitin transferase RNF170</fullName>
    </alternativeName>
</protein>
<dbReference type="PANTHER" id="PTHR22894:SF5">
    <property type="entry name" value="RING-TYPE DOMAIN-CONTAINING PROTEIN"/>
    <property type="match status" value="1"/>
</dbReference>
<evidence type="ECO:0000256" key="6">
    <source>
        <dbReference type="ARBA" id="ARBA00022833"/>
    </source>
</evidence>
<dbReference type="FunCoup" id="A0A6P8H4R3">
    <property type="interactions" value="845"/>
</dbReference>
<evidence type="ECO:0000256" key="2">
    <source>
        <dbReference type="ARBA" id="ARBA00014068"/>
    </source>
</evidence>
<evidence type="ECO:0000313" key="14">
    <source>
        <dbReference type="Proteomes" id="UP000515163"/>
    </source>
</evidence>
<feature type="transmembrane region" description="Helical" evidence="12">
    <location>
        <begin position="198"/>
        <end position="223"/>
    </location>
</feature>
<dbReference type="InParanoid" id="A0A6P8H4R3"/>
<dbReference type="InterPro" id="IPR038896">
    <property type="entry name" value="RNF170"/>
</dbReference>
<dbReference type="SUPFAM" id="SSF57850">
    <property type="entry name" value="RING/U-box"/>
    <property type="match status" value="1"/>
</dbReference>
<accession>A0A6P8H4R3</accession>
<dbReference type="GO" id="GO:0016567">
    <property type="term" value="P:protein ubiquitination"/>
    <property type="evidence" value="ECO:0007669"/>
    <property type="project" value="UniProtKB-UniPathway"/>
</dbReference>
<keyword evidence="3 12" id="KW-0812">Transmembrane</keyword>
<dbReference type="AlphaFoldDB" id="A0A6P8H4R3"/>
<dbReference type="GO" id="GO:0061630">
    <property type="term" value="F:ubiquitin protein ligase activity"/>
    <property type="evidence" value="ECO:0007669"/>
    <property type="project" value="InterPro"/>
</dbReference>
<sequence>MADSIRSIFTLHHSRGSIVEGVGDEVLLGLVSSLLLIAIVSIVYRNHVRTRNIHPLQEEQVQLTRDRLGLGREDHEDTTSEHFSQPPRPFSTDRQCPVCLTDARYLTMTNCGHEFCAPCIITYWRYGSWLGAVQCPVCRQQVTILFKNFSPEENASQESAGWKREIYEYNRRFSGLPRSLMDHIRDFPTLLRQLFNELFSVGGLVWVLRMRIILCFLAAALYFISPLDIIPESVFGFLGLLDDVLIILLLLVYVTEAYRQYVANRTAM</sequence>
<dbReference type="GeneID" id="116287958"/>
<dbReference type="OrthoDB" id="6020240at2759"/>
<dbReference type="RefSeq" id="XP_031550528.1">
    <property type="nucleotide sequence ID" value="XM_031694668.1"/>
</dbReference>
<dbReference type="InterPro" id="IPR017907">
    <property type="entry name" value="Znf_RING_CS"/>
</dbReference>
<evidence type="ECO:0000256" key="9">
    <source>
        <dbReference type="ARBA" id="ARBA00030110"/>
    </source>
</evidence>
<keyword evidence="8 12" id="KW-0472">Membrane</keyword>
<dbReference type="InterPro" id="IPR001841">
    <property type="entry name" value="Znf_RING"/>
</dbReference>
<feature type="transmembrane region" description="Helical" evidence="12">
    <location>
        <begin position="235"/>
        <end position="255"/>
    </location>
</feature>
<evidence type="ECO:0000256" key="12">
    <source>
        <dbReference type="SAM" id="Phobius"/>
    </source>
</evidence>
<dbReference type="Proteomes" id="UP000515163">
    <property type="component" value="Unplaced"/>
</dbReference>
<evidence type="ECO:0000256" key="1">
    <source>
        <dbReference type="ARBA" id="ARBA00004127"/>
    </source>
</evidence>
<evidence type="ECO:0000256" key="3">
    <source>
        <dbReference type="ARBA" id="ARBA00022692"/>
    </source>
</evidence>
<evidence type="ECO:0000256" key="7">
    <source>
        <dbReference type="ARBA" id="ARBA00022989"/>
    </source>
</evidence>
<feature type="domain" description="RING-type" evidence="13">
    <location>
        <begin position="96"/>
        <end position="139"/>
    </location>
</feature>
<evidence type="ECO:0000256" key="5">
    <source>
        <dbReference type="ARBA" id="ARBA00022771"/>
    </source>
</evidence>
<dbReference type="InterPro" id="IPR013083">
    <property type="entry name" value="Znf_RING/FYVE/PHD"/>
</dbReference>
<keyword evidence="14" id="KW-1185">Reference proteome</keyword>
<evidence type="ECO:0000256" key="8">
    <source>
        <dbReference type="ARBA" id="ARBA00023136"/>
    </source>
</evidence>
<gene>
    <name evidence="15" type="primary">LOC116287958</name>
</gene>
<name>A0A6P8H4R3_ACTTE</name>
<dbReference type="GO" id="GO:0008270">
    <property type="term" value="F:zinc ion binding"/>
    <property type="evidence" value="ECO:0007669"/>
    <property type="project" value="UniProtKB-KW"/>
</dbReference>
<keyword evidence="4" id="KW-0479">Metal-binding</keyword>
<proteinExistence type="predicted"/>
<dbReference type="InterPro" id="IPR010652">
    <property type="entry name" value="DUF1232"/>
</dbReference>
<evidence type="ECO:0000313" key="15">
    <source>
        <dbReference type="RefSeq" id="XP_031550528.1"/>
    </source>
</evidence>
<dbReference type="UniPathway" id="UPA00143"/>
<evidence type="ECO:0000256" key="10">
    <source>
        <dbReference type="ARBA" id="ARBA00031107"/>
    </source>
</evidence>
<dbReference type="GO" id="GO:0012505">
    <property type="term" value="C:endomembrane system"/>
    <property type="evidence" value="ECO:0007669"/>
    <property type="project" value="UniProtKB-SubCell"/>
</dbReference>
<keyword evidence="5 11" id="KW-0863">Zinc-finger</keyword>
<evidence type="ECO:0000256" key="4">
    <source>
        <dbReference type="ARBA" id="ARBA00022723"/>
    </source>
</evidence>
<feature type="transmembrane region" description="Helical" evidence="12">
    <location>
        <begin position="26"/>
        <end position="44"/>
    </location>
</feature>
<dbReference type="PROSITE" id="PS00518">
    <property type="entry name" value="ZF_RING_1"/>
    <property type="match status" value="1"/>
</dbReference>
<reference evidence="15" key="1">
    <citation type="submission" date="2025-08" db="UniProtKB">
        <authorList>
            <consortium name="RefSeq"/>
        </authorList>
    </citation>
    <scope>IDENTIFICATION</scope>
    <source>
        <tissue evidence="15">Tentacle</tissue>
    </source>
</reference>
<dbReference type="Pfam" id="PF00097">
    <property type="entry name" value="zf-C3HC4"/>
    <property type="match status" value="1"/>
</dbReference>
<comment type="subcellular location">
    <subcellularLocation>
        <location evidence="1">Endomembrane system</location>
        <topology evidence="1">Multi-pass membrane protein</topology>
    </subcellularLocation>
</comment>
<dbReference type="KEGG" id="aten:116287958"/>
<dbReference type="Gene3D" id="3.30.40.10">
    <property type="entry name" value="Zinc/RING finger domain, C3HC4 (zinc finger)"/>
    <property type="match status" value="1"/>
</dbReference>
<evidence type="ECO:0000259" key="13">
    <source>
        <dbReference type="PROSITE" id="PS50089"/>
    </source>
</evidence>
<evidence type="ECO:0000256" key="11">
    <source>
        <dbReference type="PROSITE-ProRule" id="PRU00175"/>
    </source>
</evidence>